<feature type="region of interest" description="Disordered" evidence="5">
    <location>
        <begin position="592"/>
        <end position="637"/>
    </location>
</feature>
<evidence type="ECO:0000256" key="3">
    <source>
        <dbReference type="ARBA" id="ARBA00021502"/>
    </source>
</evidence>
<dbReference type="AlphaFoldDB" id="A0AA48QY27"/>
<dbReference type="EMBL" id="AP028217">
    <property type="protein sequence ID" value="BEI93933.1"/>
    <property type="molecule type" value="Genomic_DNA"/>
</dbReference>
<dbReference type="PANTHER" id="PTHR34105:SF1">
    <property type="entry name" value="PROLINE-, GLUTAMIC ACID- AND LEUCINE-RICH PROTEIN 1"/>
    <property type="match status" value="1"/>
</dbReference>
<feature type="signal peptide" evidence="6">
    <location>
        <begin position="1"/>
        <end position="26"/>
    </location>
</feature>
<evidence type="ECO:0000256" key="2">
    <source>
        <dbReference type="ARBA" id="ARBA00010511"/>
    </source>
</evidence>
<evidence type="ECO:0000256" key="1">
    <source>
        <dbReference type="ARBA" id="ARBA00004123"/>
    </source>
</evidence>
<evidence type="ECO:0000256" key="5">
    <source>
        <dbReference type="SAM" id="MobiDB-lite"/>
    </source>
</evidence>
<keyword evidence="4" id="KW-0539">Nucleus</keyword>
<name>A0AA48QY27_9TREE</name>
<evidence type="ECO:0000313" key="9">
    <source>
        <dbReference type="Proteomes" id="UP001233271"/>
    </source>
</evidence>
<proteinExistence type="inferred from homology"/>
<evidence type="ECO:0000259" key="7">
    <source>
        <dbReference type="Pfam" id="PF08167"/>
    </source>
</evidence>
<dbReference type="GeneID" id="85497803"/>
<feature type="compositionally biased region" description="Acidic residues" evidence="5">
    <location>
        <begin position="607"/>
        <end position="623"/>
    </location>
</feature>
<feature type="region of interest" description="Disordered" evidence="5">
    <location>
        <begin position="727"/>
        <end position="751"/>
    </location>
</feature>
<dbReference type="GO" id="GO:0006364">
    <property type="term" value="P:rRNA processing"/>
    <property type="evidence" value="ECO:0007669"/>
    <property type="project" value="TreeGrafter"/>
</dbReference>
<sequence length="751" mass="77631">MSSPSALSGTTLLALLTSIPLPSSAADEIVSLHAPFVQPSLLPQGQLGKWLARLNSAVTAREPAAAALAAIVIEQDTEGFAASQFGKGWMGACLGVLAAPSTTPEALPSFMKLSCALVDAAPQAPAFEREVVQPAMGKLAVSMSRVLERLVEARAWPATLDALDAARALITASAAPFRPAAPALRAPMTTLVLGTSDAPESVRYAAAQTLAVLHMTGGKAGAPSAWGTDMRDVLGGLAAALGAMTAEAMEEEPPRASPPPPPTSIPTFPVDAVERVNISLLAVEGYTELGLALLTTATARPVPVPLAQIVSAALRALNLTFDTPVAAHVSPTHHAALAAALPRVWSAGLLLLGGAMAACADHVVPHLTVILEHTVYLLERVPAQMAEARLQLLRFHSLLLQIYPAAILPAEYTSRLLKFSLGVLGTLLDARLAVTSATGTGRKGKKRARGAEDALVGGLEGRAPRATSHIEAEILHAALDLSPALHAAAQPALLNFSLRVHLAVYAALAARPAFTDPSSSTAVRGALDTALQNAATLEAAGTARDIRTLLLTVLPPTVERNAAFDALLHPALPPLSRPLPTLAQLHMFAPESEAERKVRRELGFRDPDDEEEDEEEDDDDDMAVDSWEAGNGAVPAPRAQMPAPAPIAVKAMPVPPPQPVAVLPTVSAPAAPVPAPFTVPIPLPAAAPFAEVVSAAPEPAPAPAVPFMSSSKSATPAPAALVPVQVAVTEEDADSDEEIPDLDSGSSDEDE</sequence>
<evidence type="ECO:0000256" key="4">
    <source>
        <dbReference type="ARBA" id="ARBA00023242"/>
    </source>
</evidence>
<feature type="domain" description="Pre-rRNA-processing protein RIX1 N-terminal" evidence="7">
    <location>
        <begin position="40"/>
        <end position="197"/>
    </location>
</feature>
<evidence type="ECO:0000313" key="8">
    <source>
        <dbReference type="EMBL" id="BEI93933.1"/>
    </source>
</evidence>
<dbReference type="Proteomes" id="UP001233271">
    <property type="component" value="Chromosome 6"/>
</dbReference>
<dbReference type="Pfam" id="PF08167">
    <property type="entry name" value="RIX1"/>
    <property type="match status" value="1"/>
</dbReference>
<dbReference type="KEGG" id="ccac:CcaHIS019_0603920"/>
<reference evidence="8" key="1">
    <citation type="journal article" date="2023" name="BMC Genomics">
        <title>Chromosome-level genome assemblies of Cutaneotrichosporon spp. (Trichosporonales, Basidiomycota) reveal imbalanced evolution between nucleotide sequences and chromosome synteny.</title>
        <authorList>
            <person name="Kobayashi Y."/>
            <person name="Kayamori A."/>
            <person name="Aoki K."/>
            <person name="Shiwa Y."/>
            <person name="Matsutani M."/>
            <person name="Fujita N."/>
            <person name="Sugita T."/>
            <person name="Iwasaki W."/>
            <person name="Tanaka N."/>
            <person name="Takashima M."/>
        </authorList>
    </citation>
    <scope>NUCLEOTIDE SEQUENCE</scope>
    <source>
        <strain evidence="8">HIS019</strain>
    </source>
</reference>
<dbReference type="GO" id="GO:0005634">
    <property type="term" value="C:nucleus"/>
    <property type="evidence" value="ECO:0007669"/>
    <property type="project" value="UniProtKB-SubCell"/>
</dbReference>
<dbReference type="RefSeq" id="XP_060459198.1">
    <property type="nucleotide sequence ID" value="XM_060602845.1"/>
</dbReference>
<gene>
    <name evidence="8" type="ORF">CcaverHIS019_0603920</name>
</gene>
<evidence type="ECO:0000256" key="6">
    <source>
        <dbReference type="SAM" id="SignalP"/>
    </source>
</evidence>
<dbReference type="PANTHER" id="PTHR34105">
    <property type="entry name" value="PROLINE-, GLUTAMIC ACID- AND LEUCINE-RICH PROTEIN 1"/>
    <property type="match status" value="1"/>
</dbReference>
<protein>
    <recommendedName>
        <fullName evidence="3">Pre-rRNA-processing protein RIX1</fullName>
    </recommendedName>
</protein>
<dbReference type="InterPro" id="IPR012583">
    <property type="entry name" value="RIX1_N"/>
</dbReference>
<feature type="compositionally biased region" description="Acidic residues" evidence="5">
    <location>
        <begin position="729"/>
        <end position="751"/>
    </location>
</feature>
<feature type="chain" id="PRO_5041346737" description="Pre-rRNA-processing protein RIX1" evidence="6">
    <location>
        <begin position="27"/>
        <end position="751"/>
    </location>
</feature>
<keyword evidence="6" id="KW-0732">Signal</keyword>
<feature type="compositionally biased region" description="Basic and acidic residues" evidence="5">
    <location>
        <begin position="593"/>
        <end position="606"/>
    </location>
</feature>
<comment type="subcellular location">
    <subcellularLocation>
        <location evidence="1">Nucleus</location>
    </subcellularLocation>
</comment>
<accession>A0AA48QY27</accession>
<organism evidence="8 9">
    <name type="scientific">Cutaneotrichosporon cavernicola</name>
    <dbReference type="NCBI Taxonomy" id="279322"/>
    <lineage>
        <taxon>Eukaryota</taxon>
        <taxon>Fungi</taxon>
        <taxon>Dikarya</taxon>
        <taxon>Basidiomycota</taxon>
        <taxon>Agaricomycotina</taxon>
        <taxon>Tremellomycetes</taxon>
        <taxon>Trichosporonales</taxon>
        <taxon>Trichosporonaceae</taxon>
        <taxon>Cutaneotrichosporon</taxon>
    </lineage>
</organism>
<comment type="similarity">
    <text evidence="2">Belongs to the RIX1/PELP1 family.</text>
</comment>
<keyword evidence="9" id="KW-1185">Reference proteome</keyword>